<name>A0ACB9N8W1_BAUVA</name>
<evidence type="ECO:0000313" key="1">
    <source>
        <dbReference type="EMBL" id="KAI4332342.1"/>
    </source>
</evidence>
<keyword evidence="2" id="KW-1185">Reference proteome</keyword>
<protein>
    <submittedName>
        <fullName evidence="1">Uncharacterized protein</fullName>
    </submittedName>
</protein>
<organism evidence="1 2">
    <name type="scientific">Bauhinia variegata</name>
    <name type="common">Purple orchid tree</name>
    <name type="synonym">Phanera variegata</name>
    <dbReference type="NCBI Taxonomy" id="167791"/>
    <lineage>
        <taxon>Eukaryota</taxon>
        <taxon>Viridiplantae</taxon>
        <taxon>Streptophyta</taxon>
        <taxon>Embryophyta</taxon>
        <taxon>Tracheophyta</taxon>
        <taxon>Spermatophyta</taxon>
        <taxon>Magnoliopsida</taxon>
        <taxon>eudicotyledons</taxon>
        <taxon>Gunneridae</taxon>
        <taxon>Pentapetalae</taxon>
        <taxon>rosids</taxon>
        <taxon>fabids</taxon>
        <taxon>Fabales</taxon>
        <taxon>Fabaceae</taxon>
        <taxon>Cercidoideae</taxon>
        <taxon>Cercideae</taxon>
        <taxon>Bauhiniinae</taxon>
        <taxon>Bauhinia</taxon>
    </lineage>
</organism>
<gene>
    <name evidence="1" type="ORF">L6164_017260</name>
</gene>
<evidence type="ECO:0000313" key="2">
    <source>
        <dbReference type="Proteomes" id="UP000828941"/>
    </source>
</evidence>
<dbReference type="Proteomes" id="UP000828941">
    <property type="component" value="Chromosome 7"/>
</dbReference>
<proteinExistence type="predicted"/>
<reference evidence="1 2" key="1">
    <citation type="journal article" date="2022" name="DNA Res.">
        <title>Chromosomal-level genome assembly of the orchid tree Bauhinia variegata (Leguminosae; Cercidoideae) supports the allotetraploid origin hypothesis of Bauhinia.</title>
        <authorList>
            <person name="Zhong Y."/>
            <person name="Chen Y."/>
            <person name="Zheng D."/>
            <person name="Pang J."/>
            <person name="Liu Y."/>
            <person name="Luo S."/>
            <person name="Meng S."/>
            <person name="Qian L."/>
            <person name="Wei D."/>
            <person name="Dai S."/>
            <person name="Zhou R."/>
        </authorList>
    </citation>
    <scope>NUCLEOTIDE SEQUENCE [LARGE SCALE GENOMIC DNA]</scope>
    <source>
        <strain evidence="1">BV-YZ2020</strain>
    </source>
</reference>
<sequence>MASQEYLGKMQVRQNYGNLWHTDLMSTIQADTPLHRVYHTFPANELFMMTCHDTHVVLVICHVVVGVEKVDVLNFVFVPRFSSALEIPWPQLAFCCKMNLTFKLRNVTIASLYATIFYHFFQILTPH</sequence>
<comment type="caution">
    <text evidence="1">The sequence shown here is derived from an EMBL/GenBank/DDBJ whole genome shotgun (WGS) entry which is preliminary data.</text>
</comment>
<accession>A0ACB9N8W1</accession>
<dbReference type="EMBL" id="CM039432">
    <property type="protein sequence ID" value="KAI4332342.1"/>
    <property type="molecule type" value="Genomic_DNA"/>
</dbReference>